<dbReference type="OrthoDB" id="9771666at2"/>
<organism evidence="3 4">
    <name type="scientific">Acetobacter oeni</name>
    <dbReference type="NCBI Taxonomy" id="304077"/>
    <lineage>
        <taxon>Bacteria</taxon>
        <taxon>Pseudomonadati</taxon>
        <taxon>Pseudomonadota</taxon>
        <taxon>Alphaproteobacteria</taxon>
        <taxon>Acetobacterales</taxon>
        <taxon>Acetobacteraceae</taxon>
        <taxon>Acetobacter</taxon>
    </lineage>
</organism>
<gene>
    <name evidence="3" type="ORF">AOE01nite_20570</name>
</gene>
<feature type="domain" description="BD-FAE-like" evidence="2">
    <location>
        <begin position="105"/>
        <end position="260"/>
    </location>
</feature>
<proteinExistence type="predicted"/>
<evidence type="ECO:0000313" key="3">
    <source>
        <dbReference type="EMBL" id="GEN63833.1"/>
    </source>
</evidence>
<dbReference type="RefSeq" id="WP_146889111.1">
    <property type="nucleotide sequence ID" value="NZ_BJYG01000026.1"/>
</dbReference>
<dbReference type="EMBL" id="BJYG01000026">
    <property type="protein sequence ID" value="GEN63833.1"/>
    <property type="molecule type" value="Genomic_DNA"/>
</dbReference>
<dbReference type="InterPro" id="IPR050300">
    <property type="entry name" value="GDXG_lipolytic_enzyme"/>
</dbReference>
<evidence type="ECO:0000313" key="4">
    <source>
        <dbReference type="Proteomes" id="UP000321746"/>
    </source>
</evidence>
<dbReference type="PANTHER" id="PTHR48081:SF6">
    <property type="entry name" value="PEPTIDASE S9 PROLYL OLIGOPEPTIDASE CATALYTIC DOMAIN-CONTAINING PROTEIN"/>
    <property type="match status" value="1"/>
</dbReference>
<keyword evidence="4" id="KW-1185">Reference proteome</keyword>
<dbReference type="GO" id="GO:0016787">
    <property type="term" value="F:hydrolase activity"/>
    <property type="evidence" value="ECO:0007669"/>
    <property type="project" value="UniProtKB-KW"/>
</dbReference>
<dbReference type="Pfam" id="PF20434">
    <property type="entry name" value="BD-FAE"/>
    <property type="match status" value="1"/>
</dbReference>
<evidence type="ECO:0000256" key="1">
    <source>
        <dbReference type="ARBA" id="ARBA00022801"/>
    </source>
</evidence>
<dbReference type="SUPFAM" id="SSF53474">
    <property type="entry name" value="alpha/beta-Hydrolases"/>
    <property type="match status" value="1"/>
</dbReference>
<dbReference type="AlphaFoldDB" id="A0A511XLL2"/>
<reference evidence="3 4" key="1">
    <citation type="submission" date="2019-07" db="EMBL/GenBank/DDBJ databases">
        <title>Whole genome shotgun sequence of Acetobacter oeni NBRC 105207.</title>
        <authorList>
            <person name="Hosoyama A."/>
            <person name="Uohara A."/>
            <person name="Ohji S."/>
            <person name="Ichikawa N."/>
        </authorList>
    </citation>
    <scope>NUCLEOTIDE SEQUENCE [LARGE SCALE GENOMIC DNA]</scope>
    <source>
        <strain evidence="3 4">NBRC 105207</strain>
    </source>
</reference>
<sequence>MRKPGRRIVLTGSLAALVAARVARGDAVDEVALWPGEPPGGGGPSGAPRVSRNGAMSGISRPGLTVFRPGRPNGAAVLIAAGGGYRRIEMGSEAVPAARWLNTLGITAFVLSYRLPGEGWGAGRLAPFQDARRALRLVRYRAGEFRVDPQRIGVLGFSSGGHLMGMTGTRPEWDLYAPVDAIDTVSDRVALSLLIYPVITLEPPFAGTRTRRVLVGDDPSVAESAAWSVQTYVRRGDAPFFLVQAADDPVAAPDNTKIMQNVCQERGVSVVRHLFPAGGHGFGVGRAGTLTTEWPGMANLWMRGHHFME</sequence>
<dbReference type="Proteomes" id="UP000321746">
    <property type="component" value="Unassembled WGS sequence"/>
</dbReference>
<dbReference type="InterPro" id="IPR049492">
    <property type="entry name" value="BD-FAE-like_dom"/>
</dbReference>
<comment type="caution">
    <text evidence="3">The sequence shown here is derived from an EMBL/GenBank/DDBJ whole genome shotgun (WGS) entry which is preliminary data.</text>
</comment>
<name>A0A511XLL2_9PROT</name>
<dbReference type="InterPro" id="IPR029058">
    <property type="entry name" value="AB_hydrolase_fold"/>
</dbReference>
<keyword evidence="1" id="KW-0378">Hydrolase</keyword>
<dbReference type="Gene3D" id="3.40.50.1820">
    <property type="entry name" value="alpha/beta hydrolase"/>
    <property type="match status" value="1"/>
</dbReference>
<dbReference type="PANTHER" id="PTHR48081">
    <property type="entry name" value="AB HYDROLASE SUPERFAMILY PROTEIN C4A8.06C"/>
    <property type="match status" value="1"/>
</dbReference>
<accession>A0A511XLL2</accession>
<evidence type="ECO:0000259" key="2">
    <source>
        <dbReference type="Pfam" id="PF20434"/>
    </source>
</evidence>
<protein>
    <recommendedName>
        <fullName evidence="2">BD-FAE-like domain-containing protein</fullName>
    </recommendedName>
</protein>